<keyword evidence="1" id="KW-0805">Transcription regulation</keyword>
<dbReference type="PROSITE" id="PS00356">
    <property type="entry name" value="HTH_LACI_1"/>
    <property type="match status" value="1"/>
</dbReference>
<evidence type="ECO:0000259" key="5">
    <source>
        <dbReference type="PROSITE" id="PS50932"/>
    </source>
</evidence>
<dbReference type="CDD" id="cd06267">
    <property type="entry name" value="PBP1_LacI_sugar_binding-like"/>
    <property type="match status" value="1"/>
</dbReference>
<dbReference type="Proteomes" id="UP001235064">
    <property type="component" value="Unassembled WGS sequence"/>
</dbReference>
<protein>
    <submittedName>
        <fullName evidence="6">LacI family DNA-binding transcriptional regulator</fullName>
    </submittedName>
</protein>
<dbReference type="SMART" id="SM00354">
    <property type="entry name" value="HTH_LACI"/>
    <property type="match status" value="1"/>
</dbReference>
<accession>A0ABT7N493</accession>
<feature type="domain" description="HTH lacI-type" evidence="5">
    <location>
        <begin position="4"/>
        <end position="56"/>
    </location>
</feature>
<dbReference type="InterPro" id="IPR046335">
    <property type="entry name" value="LacI/GalR-like_sensor"/>
</dbReference>
<keyword evidence="7" id="KW-1185">Reference proteome</keyword>
<evidence type="ECO:0000256" key="3">
    <source>
        <dbReference type="ARBA" id="ARBA00023163"/>
    </source>
</evidence>
<feature type="compositionally biased region" description="Basic and acidic residues" evidence="4">
    <location>
        <begin position="335"/>
        <end position="346"/>
    </location>
</feature>
<evidence type="ECO:0000313" key="6">
    <source>
        <dbReference type="EMBL" id="MDL9981520.1"/>
    </source>
</evidence>
<feature type="region of interest" description="Disordered" evidence="4">
    <location>
        <begin position="321"/>
        <end position="352"/>
    </location>
</feature>
<name>A0ABT7N493_9MICO</name>
<dbReference type="PROSITE" id="PS50932">
    <property type="entry name" value="HTH_LACI_2"/>
    <property type="match status" value="1"/>
</dbReference>
<reference evidence="6 7" key="1">
    <citation type="submission" date="2023-06" db="EMBL/GenBank/DDBJ databases">
        <title>Microbacterium sp. nov., isolated from a waste landfill.</title>
        <authorList>
            <person name="Wen W."/>
        </authorList>
    </citation>
    <scope>NUCLEOTIDE SEQUENCE [LARGE SCALE GENOMIC DNA]</scope>
    <source>
        <strain evidence="6 7">ASV49</strain>
    </source>
</reference>
<dbReference type="Gene3D" id="1.10.260.40">
    <property type="entry name" value="lambda repressor-like DNA-binding domains"/>
    <property type="match status" value="1"/>
</dbReference>
<dbReference type="InterPro" id="IPR010982">
    <property type="entry name" value="Lambda_DNA-bd_dom_sf"/>
</dbReference>
<evidence type="ECO:0000256" key="4">
    <source>
        <dbReference type="SAM" id="MobiDB-lite"/>
    </source>
</evidence>
<gene>
    <name evidence="6" type="ORF">QSV35_19495</name>
</gene>
<organism evidence="6 7">
    <name type="scientific">Microbacterium candidum</name>
    <dbReference type="NCBI Taxonomy" id="3041922"/>
    <lineage>
        <taxon>Bacteria</taxon>
        <taxon>Bacillati</taxon>
        <taxon>Actinomycetota</taxon>
        <taxon>Actinomycetes</taxon>
        <taxon>Micrococcales</taxon>
        <taxon>Microbacteriaceae</taxon>
        <taxon>Microbacterium</taxon>
    </lineage>
</organism>
<evidence type="ECO:0000256" key="2">
    <source>
        <dbReference type="ARBA" id="ARBA00023125"/>
    </source>
</evidence>
<dbReference type="EMBL" id="JASXSZ010000009">
    <property type="protein sequence ID" value="MDL9981520.1"/>
    <property type="molecule type" value="Genomic_DNA"/>
</dbReference>
<dbReference type="RefSeq" id="WP_286290658.1">
    <property type="nucleotide sequence ID" value="NZ_JASXSZ010000009.1"/>
</dbReference>
<dbReference type="Pfam" id="PF13377">
    <property type="entry name" value="Peripla_BP_3"/>
    <property type="match status" value="1"/>
</dbReference>
<dbReference type="PANTHER" id="PTHR30146">
    <property type="entry name" value="LACI-RELATED TRANSCRIPTIONAL REPRESSOR"/>
    <property type="match status" value="1"/>
</dbReference>
<dbReference type="SUPFAM" id="SSF47413">
    <property type="entry name" value="lambda repressor-like DNA-binding domains"/>
    <property type="match status" value="1"/>
</dbReference>
<dbReference type="SUPFAM" id="SSF53822">
    <property type="entry name" value="Periplasmic binding protein-like I"/>
    <property type="match status" value="1"/>
</dbReference>
<dbReference type="GO" id="GO:0003677">
    <property type="term" value="F:DNA binding"/>
    <property type="evidence" value="ECO:0007669"/>
    <property type="project" value="UniProtKB-KW"/>
</dbReference>
<dbReference type="PANTHER" id="PTHR30146:SF109">
    <property type="entry name" value="HTH-TYPE TRANSCRIPTIONAL REGULATOR GALS"/>
    <property type="match status" value="1"/>
</dbReference>
<keyword evidence="3" id="KW-0804">Transcription</keyword>
<dbReference type="Gene3D" id="3.40.50.2300">
    <property type="match status" value="2"/>
</dbReference>
<sequence>MADITDVARAAGVSTATVSRALAGRPHVSAATRERILRLAAELGYVPSSSASGLRSGHTRAVAVVVPRIDGWFYSSVVEGADAELRRAGYDLVLFSLGGRDGERERLFHESILGKRGDGVLALCIDFSRGERAQLAELRLPTMIVGGPVRGVRYVGIDENEAAAIATEHLLELGHTDILFIEGGAEIGQRLNPRVSKERRQGYENAMRAAGRPEEAIRSIQGEFSAAVARARMHELLEAGSVPTGIVAASDEMAVGAILALRARGLRVPEDVSVVGVDGHPVAELFSLTTVAQDPFTQGRTAARMLLDDIGARSSRRSVRVPVEFVPRTSTAPPRDSRSSATEDRSSSSMTA</sequence>
<evidence type="ECO:0000256" key="1">
    <source>
        <dbReference type="ARBA" id="ARBA00023015"/>
    </source>
</evidence>
<comment type="caution">
    <text evidence="6">The sequence shown here is derived from an EMBL/GenBank/DDBJ whole genome shotgun (WGS) entry which is preliminary data.</text>
</comment>
<dbReference type="Pfam" id="PF00356">
    <property type="entry name" value="LacI"/>
    <property type="match status" value="1"/>
</dbReference>
<dbReference type="InterPro" id="IPR028082">
    <property type="entry name" value="Peripla_BP_I"/>
</dbReference>
<keyword evidence="2 6" id="KW-0238">DNA-binding</keyword>
<evidence type="ECO:0000313" key="7">
    <source>
        <dbReference type="Proteomes" id="UP001235064"/>
    </source>
</evidence>
<dbReference type="CDD" id="cd01392">
    <property type="entry name" value="HTH_LacI"/>
    <property type="match status" value="1"/>
</dbReference>
<proteinExistence type="predicted"/>
<dbReference type="InterPro" id="IPR000843">
    <property type="entry name" value="HTH_LacI"/>
</dbReference>